<proteinExistence type="predicted"/>
<dbReference type="Pfam" id="PF07454">
    <property type="entry name" value="SpoIIP"/>
    <property type="match status" value="1"/>
</dbReference>
<dbReference type="RefSeq" id="WP_269015425.1">
    <property type="nucleotide sequence ID" value="NZ_CP113864.1"/>
</dbReference>
<accession>A0ABY7BIZ2</accession>
<protein>
    <submittedName>
        <fullName evidence="1">Stage II sporulation protein P</fullName>
    </submittedName>
</protein>
<name>A0ABY7BIZ2_9FIRM</name>
<dbReference type="Proteomes" id="UP001164745">
    <property type="component" value="Chromosome"/>
</dbReference>
<organism evidence="1 2">
    <name type="scientific">Caldicellulosiruptor naganoensis</name>
    <dbReference type="NCBI Taxonomy" id="29324"/>
    <lineage>
        <taxon>Bacteria</taxon>
        <taxon>Bacillati</taxon>
        <taxon>Bacillota</taxon>
        <taxon>Bacillota incertae sedis</taxon>
        <taxon>Caldicellulosiruptorales</taxon>
        <taxon>Caldicellulosiruptoraceae</taxon>
        <taxon>Caldicellulosiruptor</taxon>
    </lineage>
</organism>
<sequence length="135" mass="15065">MKVIEKCKKDYPDIKVFIDTNRDAIGDGSKKIKVSTVAFGQQIAKVMLVVGTDKLGLYHPFWRENLTFALHLQKNLIKICPQITKPINISAARYNQHISPYALIIEIGTNGNTLDEALKSCHIVAKALDDAIMGR</sequence>
<gene>
    <name evidence="1" type="ORF">OTJ99_000924</name>
</gene>
<reference evidence="1" key="1">
    <citation type="submission" date="2022-12" db="EMBL/GenBank/DDBJ databases">
        <authorList>
            <person name="Bing R.G."/>
            <person name="Willard D.J."/>
            <person name="Manesh M.J.H."/>
            <person name="Laemthong T."/>
            <person name="Crosby J.R."/>
            <person name="Kelly R.M."/>
        </authorList>
    </citation>
    <scope>NUCLEOTIDE SEQUENCE</scope>
    <source>
        <strain evidence="1">DSM 8991</strain>
    </source>
</reference>
<evidence type="ECO:0000313" key="2">
    <source>
        <dbReference type="Proteomes" id="UP001164745"/>
    </source>
</evidence>
<evidence type="ECO:0000313" key="1">
    <source>
        <dbReference type="EMBL" id="WAM32383.1"/>
    </source>
</evidence>
<dbReference type="EMBL" id="CP113864">
    <property type="protein sequence ID" value="WAM32383.1"/>
    <property type="molecule type" value="Genomic_DNA"/>
</dbReference>
<dbReference type="InterPro" id="IPR010897">
    <property type="entry name" value="Spore_II_P"/>
</dbReference>
<keyword evidence="2" id="KW-1185">Reference proteome</keyword>